<dbReference type="PROSITE" id="PS01360">
    <property type="entry name" value="ZF_MYND_1"/>
    <property type="match status" value="1"/>
</dbReference>
<feature type="compositionally biased region" description="Basic and acidic residues" evidence="5">
    <location>
        <begin position="925"/>
        <end position="950"/>
    </location>
</feature>
<feature type="compositionally biased region" description="Low complexity" evidence="5">
    <location>
        <begin position="1870"/>
        <end position="1883"/>
    </location>
</feature>
<evidence type="ECO:0000259" key="6">
    <source>
        <dbReference type="PROSITE" id="PS50865"/>
    </source>
</evidence>
<keyword evidence="2 4" id="KW-0863">Zinc-finger</keyword>
<keyword evidence="3" id="KW-0862">Zinc</keyword>
<feature type="compositionally biased region" description="Basic and acidic residues" evidence="5">
    <location>
        <begin position="761"/>
        <end position="774"/>
    </location>
</feature>
<feature type="region of interest" description="Disordered" evidence="5">
    <location>
        <begin position="1948"/>
        <end position="2043"/>
    </location>
</feature>
<evidence type="ECO:0000313" key="7">
    <source>
        <dbReference type="EMBL" id="GFQ78815.1"/>
    </source>
</evidence>
<dbReference type="OrthoDB" id="6429696at2759"/>
<evidence type="ECO:0000256" key="2">
    <source>
        <dbReference type="ARBA" id="ARBA00022771"/>
    </source>
</evidence>
<dbReference type="Gene3D" id="6.10.140.2220">
    <property type="match status" value="1"/>
</dbReference>
<evidence type="ECO:0000256" key="3">
    <source>
        <dbReference type="ARBA" id="ARBA00022833"/>
    </source>
</evidence>
<evidence type="ECO:0000256" key="1">
    <source>
        <dbReference type="ARBA" id="ARBA00022723"/>
    </source>
</evidence>
<comment type="caution">
    <text evidence="7">The sequence shown here is derived from an EMBL/GenBank/DDBJ whole genome shotgun (WGS) entry which is preliminary data.</text>
</comment>
<feature type="compositionally biased region" description="Basic and acidic residues" evidence="5">
    <location>
        <begin position="1099"/>
        <end position="1141"/>
    </location>
</feature>
<feature type="compositionally biased region" description="Basic residues" evidence="5">
    <location>
        <begin position="775"/>
        <end position="784"/>
    </location>
</feature>
<feature type="region of interest" description="Disordered" evidence="5">
    <location>
        <begin position="1738"/>
        <end position="1821"/>
    </location>
</feature>
<dbReference type="GO" id="GO:0008270">
    <property type="term" value="F:zinc ion binding"/>
    <property type="evidence" value="ECO:0007669"/>
    <property type="project" value="UniProtKB-KW"/>
</dbReference>
<feature type="compositionally biased region" description="Basic and acidic residues" evidence="5">
    <location>
        <begin position="1378"/>
        <end position="1389"/>
    </location>
</feature>
<accession>A0A8X6KKG7</accession>
<organism evidence="7 8">
    <name type="scientific">Trichonephila clavata</name>
    <name type="common">Joro spider</name>
    <name type="synonym">Nephila clavata</name>
    <dbReference type="NCBI Taxonomy" id="2740835"/>
    <lineage>
        <taxon>Eukaryota</taxon>
        <taxon>Metazoa</taxon>
        <taxon>Ecdysozoa</taxon>
        <taxon>Arthropoda</taxon>
        <taxon>Chelicerata</taxon>
        <taxon>Arachnida</taxon>
        <taxon>Araneae</taxon>
        <taxon>Araneomorphae</taxon>
        <taxon>Entelegynae</taxon>
        <taxon>Araneoidea</taxon>
        <taxon>Nephilidae</taxon>
        <taxon>Trichonephila</taxon>
    </lineage>
</organism>
<dbReference type="PROSITE" id="PS50865">
    <property type="entry name" value="ZF_MYND_2"/>
    <property type="match status" value="1"/>
</dbReference>
<protein>
    <recommendedName>
        <fullName evidence="6">MYND-type domain-containing protein</fullName>
    </recommendedName>
</protein>
<reference evidence="7" key="1">
    <citation type="submission" date="2020-07" db="EMBL/GenBank/DDBJ databases">
        <title>Multicomponent nature underlies the extraordinary mechanical properties of spider dragline silk.</title>
        <authorList>
            <person name="Kono N."/>
            <person name="Nakamura H."/>
            <person name="Mori M."/>
            <person name="Yoshida Y."/>
            <person name="Ohtoshi R."/>
            <person name="Malay A.D."/>
            <person name="Moran D.A.P."/>
            <person name="Tomita M."/>
            <person name="Numata K."/>
            <person name="Arakawa K."/>
        </authorList>
    </citation>
    <scope>NUCLEOTIDE SEQUENCE</scope>
</reference>
<feature type="region of interest" description="Disordered" evidence="5">
    <location>
        <begin position="1511"/>
        <end position="1535"/>
    </location>
</feature>
<feature type="region of interest" description="Disordered" evidence="5">
    <location>
        <begin position="1908"/>
        <end position="1933"/>
    </location>
</feature>
<feature type="compositionally biased region" description="Basic and acidic residues" evidence="5">
    <location>
        <begin position="836"/>
        <end position="870"/>
    </location>
</feature>
<feature type="compositionally biased region" description="Basic and acidic residues" evidence="5">
    <location>
        <begin position="1154"/>
        <end position="1174"/>
    </location>
</feature>
<evidence type="ECO:0000256" key="4">
    <source>
        <dbReference type="PROSITE-ProRule" id="PRU00134"/>
    </source>
</evidence>
<feature type="region of interest" description="Disordered" evidence="5">
    <location>
        <begin position="1845"/>
        <end position="1885"/>
    </location>
</feature>
<feature type="compositionally biased region" description="Polar residues" evidence="5">
    <location>
        <begin position="1413"/>
        <end position="1427"/>
    </location>
</feature>
<feature type="compositionally biased region" description="Basic and acidic residues" evidence="5">
    <location>
        <begin position="985"/>
        <end position="1019"/>
    </location>
</feature>
<dbReference type="Proteomes" id="UP000887116">
    <property type="component" value="Unassembled WGS sequence"/>
</dbReference>
<feature type="compositionally biased region" description="Basic and acidic residues" evidence="5">
    <location>
        <begin position="1428"/>
        <end position="1441"/>
    </location>
</feature>
<feature type="compositionally biased region" description="Polar residues" evidence="5">
    <location>
        <begin position="965"/>
        <end position="982"/>
    </location>
</feature>
<feature type="compositionally biased region" description="Low complexity" evidence="5">
    <location>
        <begin position="1778"/>
        <end position="1788"/>
    </location>
</feature>
<feature type="compositionally biased region" description="Low complexity" evidence="5">
    <location>
        <begin position="187"/>
        <end position="204"/>
    </location>
</feature>
<dbReference type="Pfam" id="PF01753">
    <property type="entry name" value="zf-MYND"/>
    <property type="match status" value="1"/>
</dbReference>
<feature type="compositionally biased region" description="Polar residues" evidence="5">
    <location>
        <begin position="1143"/>
        <end position="1152"/>
    </location>
</feature>
<feature type="region of interest" description="Disordered" evidence="5">
    <location>
        <begin position="1471"/>
        <end position="1497"/>
    </location>
</feature>
<evidence type="ECO:0000256" key="5">
    <source>
        <dbReference type="SAM" id="MobiDB-lite"/>
    </source>
</evidence>
<feature type="compositionally biased region" description="Basic and acidic residues" evidence="5">
    <location>
        <begin position="1950"/>
        <end position="1984"/>
    </location>
</feature>
<feature type="region of interest" description="Disordered" evidence="5">
    <location>
        <begin position="1650"/>
        <end position="1674"/>
    </location>
</feature>
<feature type="compositionally biased region" description="Basic and acidic residues" evidence="5">
    <location>
        <begin position="723"/>
        <end position="754"/>
    </location>
</feature>
<feature type="domain" description="MYND-type" evidence="6">
    <location>
        <begin position="2045"/>
        <end position="2082"/>
    </location>
</feature>
<feature type="compositionally biased region" description="Basic and acidic residues" evidence="5">
    <location>
        <begin position="1473"/>
        <end position="1497"/>
    </location>
</feature>
<name>A0A8X6KKG7_TRICU</name>
<feature type="region of interest" description="Disordered" evidence="5">
    <location>
        <begin position="511"/>
        <end position="578"/>
    </location>
</feature>
<dbReference type="SUPFAM" id="SSF144232">
    <property type="entry name" value="HIT/MYND zinc finger-like"/>
    <property type="match status" value="1"/>
</dbReference>
<keyword evidence="8" id="KW-1185">Reference proteome</keyword>
<feature type="compositionally biased region" description="Polar residues" evidence="5">
    <location>
        <begin position="1913"/>
        <end position="1926"/>
    </location>
</feature>
<feature type="region of interest" description="Disordered" evidence="5">
    <location>
        <begin position="460"/>
        <end position="489"/>
    </location>
</feature>
<dbReference type="InterPro" id="IPR002893">
    <property type="entry name" value="Znf_MYND"/>
</dbReference>
<feature type="region of interest" description="Disordered" evidence="5">
    <location>
        <begin position="1280"/>
        <end position="1313"/>
    </location>
</feature>
<keyword evidence="1" id="KW-0479">Metal-binding</keyword>
<feature type="compositionally biased region" description="Acidic residues" evidence="5">
    <location>
        <begin position="1020"/>
        <end position="1031"/>
    </location>
</feature>
<proteinExistence type="predicted"/>
<feature type="compositionally biased region" description="Low complexity" evidence="5">
    <location>
        <begin position="2005"/>
        <end position="2043"/>
    </location>
</feature>
<feature type="compositionally biased region" description="Polar residues" evidence="5">
    <location>
        <begin position="112"/>
        <end position="153"/>
    </location>
</feature>
<feature type="region of interest" description="Disordered" evidence="5">
    <location>
        <begin position="700"/>
        <end position="1197"/>
    </location>
</feature>
<feature type="compositionally biased region" description="Basic and acidic residues" evidence="5">
    <location>
        <begin position="1284"/>
        <end position="1295"/>
    </location>
</feature>
<feature type="compositionally biased region" description="Low complexity" evidence="5">
    <location>
        <begin position="214"/>
        <end position="224"/>
    </location>
</feature>
<dbReference type="EMBL" id="BMAO01021960">
    <property type="protein sequence ID" value="GFQ78815.1"/>
    <property type="molecule type" value="Genomic_DNA"/>
</dbReference>
<feature type="compositionally biased region" description="Basic and acidic residues" evidence="5">
    <location>
        <begin position="1848"/>
        <end position="1857"/>
    </location>
</feature>
<feature type="region of interest" description="Disordered" evidence="5">
    <location>
        <begin position="1347"/>
        <end position="1441"/>
    </location>
</feature>
<feature type="compositionally biased region" description="Polar residues" evidence="5">
    <location>
        <begin position="1650"/>
        <end position="1659"/>
    </location>
</feature>
<feature type="compositionally biased region" description="Basic and acidic residues" evidence="5">
    <location>
        <begin position="1992"/>
        <end position="2004"/>
    </location>
</feature>
<feature type="compositionally biased region" description="Basic and acidic residues" evidence="5">
    <location>
        <begin position="1080"/>
        <end position="1090"/>
    </location>
</feature>
<feature type="compositionally biased region" description="Polar residues" evidence="5">
    <location>
        <begin position="1755"/>
        <end position="1765"/>
    </location>
</feature>
<feature type="region of interest" description="Disordered" evidence="5">
    <location>
        <begin position="1225"/>
        <end position="1268"/>
    </location>
</feature>
<feature type="compositionally biased region" description="Basic and acidic residues" evidence="5">
    <location>
        <begin position="806"/>
        <end position="821"/>
    </location>
</feature>
<feature type="compositionally biased region" description="Polar residues" evidence="5">
    <location>
        <begin position="902"/>
        <end position="911"/>
    </location>
</feature>
<feature type="compositionally biased region" description="Basic and acidic residues" evidence="5">
    <location>
        <begin position="787"/>
        <end position="798"/>
    </location>
</feature>
<feature type="compositionally biased region" description="Low complexity" evidence="5">
    <location>
        <begin position="1799"/>
        <end position="1809"/>
    </location>
</feature>
<gene>
    <name evidence="7" type="primary">NCL1_24095</name>
    <name evidence="7" type="ORF">TNCT_123522</name>
</gene>
<evidence type="ECO:0000313" key="8">
    <source>
        <dbReference type="Proteomes" id="UP000887116"/>
    </source>
</evidence>
<feature type="region of interest" description="Disordered" evidence="5">
    <location>
        <begin position="96"/>
        <end position="224"/>
    </location>
</feature>
<sequence>MLYYHRKTFRNGRCRMNNTQQPSSGRCRRLAPDVTADNNHRYKKKNPDSRFYVQIICDVSPCVAPCESVYSWMKKSSPAADRPPPCALSSLEVGMPGNSPCQSKDDRIDRNYSLSPVNRTTSGRNPQHAQQRQKCERMNQSWSNTVFDNSNASWEGEWSTPSITPPMKTESPTGSFYKNRTPGPYQSSDWSHSDSSASSSLPSSYGMMHTPQQSPSNSLSASSSSFYESNGFYNSAYNYAQSAYVQPPYGQQQQQHPMYQQSVRMMDGASGPYNNNRNPANCPPTLVKQPVPDFQRRQMRYGLDGMPKMQVKREPEEYGEVDGDNFSTLFTKSLTSLYSQDNENAFSEENKPYDSDIMVLNPPPNPVPVMEEPPAFQRLHPSSAGQYPGNMANDYQDARTSFGFYENRNQNCDTAPNVVQNIGAEGNHINSFRYDRPSFDDMHLYASTSNDSKAHLKKRKVSMPNIPPDNGFTENRKKTPRLMSFKSDSKWTPNSFAFSEIQIKQEPVDDYSTAELDSPNSARAVCKDNSPGSNGSGNGNGKSTLQSDHPKPPPRKRSPGATCFDRFDKKSTPTNKKVSPLSVYAKVQESVVLSVKCRRYKKRTKPISNKEETSCPGREEMENYKRASLTPDQAAHQVMCDLLERVSLFSERSVIDGPDLTQVDVMKIKELLMQFCHRYSLDYRDFENINSVLKPRIVKDKSAKNSERASAIRKRTSISPVQPDRKPEPASKTPKSEKGPKKNSNEDSTPGDRRVLRKLPGRVDRSRPRRRGNDKVPIVRRRYSTRSAKDVEEVRSSDVDIIIDSSTDRESEAGKEAEVRKKSQRLKNKQPVMEMPARERSSDKARKNVKTKKEETRTRSKEVKVEKSNEAPKTVPKKKWTRLHSKENRRSSSVEIVDITKSESQSSSDLPTETFKKKPPSAVAEKVKNDNKKPEVNKREVSKRILEKKLLSNPPKKLHVEKKSIQSSIVNEDADTSSSATVSKPKGDSLKKGGNLKKEPSVEKNSLKSSEKKIIKVESDDTLSESEDDSDLERGDKMNLVSKMQRPVFRKRNRRFPTPSKLDNTSKVLRRKGNQPVKVQDVKKAEDIKVIEVLSDSEESPKAKDKKPDQNKASEGDKNSKTPPKENEKCTAKASEVKPEISMDTNEVSISQPVRKDADQKCSQDNGKRQDDSFSSRLMKKIKKEPEEVAASSSQEENCLLKSALTAEPSKDIREAPKPAKIVRNLPIKKIPRRRSSQHSESELQVVLTKLPDSQSMRNGSVPADEAMRMCDRNEVGKNAPCVKTEKEDKEKKLDVGNPPELMRMQESSSLTEEINKNVKIQSFERCESAPLPLKDVSDIPINLSTNGAIADKNSRPQSAAQDHYYDSDDSDCGLVIDLDRRTSVEERVPSPTLQSSDKICEAAAKEELKPESSASTSWDECSLSTSVKRDPTSEESKKATEDACLLLHLSRSAVPPLAKEYAFHHPVPVRTENNELKTDVKEDKENKDPEPPEKDESILRTLLLENGDVASGSSQDVLPQPQPGPSTAPTDSKVRIDYEAMRTLIYQAYQEMSSLSSAAGLDPHNIPIEQFSALNANILSEAEDISELGNDPRTLKERIKKLKNEIMCLQFMADQKDKERIAIVCFKRYKEEVLKKLLKEYANSVHDQVQNRVSGRSRPSNEARNFDPNNPFATYPYPFSAEDEHHRHTPDYPVIEVTFTPVPSATITNAENIPCQCGERLPAVATESYGVDMRTVNRGGGSSAKSEVKEIWSSRESTNNTGNCGSPMLSEQRRRSPSLPELSPSSRHPQHFLMRIISSSSSSSLSPPSLQPELWPTAGSSFASPSSSFQTYYPHPLAYNSTSSGDVKMESSRMDHNSSTSRKSFAEMPKNSPRSSPKRSSSCYSVWSNGYSGRDTPSNSAVLDLHTERSSVQETSSRRPASTNHPLMVAPPPTMLQSVLVRSFGHHRSGSDICHENRSEVRHGSRSEVRHEGRSEIRHERSSKNNNGKHVKTEVKTEEEQKASSHSSPANSNNSNMPYRGHSSGSSSPHVSRPSSALSRPPRCMGCGTSDAKFLCSGCRKHWYCSAKCQTMRWPDHSPYCPGRQYSAGPRQQ</sequence>
<feature type="compositionally biased region" description="Basic and acidic residues" evidence="5">
    <location>
        <begin position="1399"/>
        <end position="1411"/>
    </location>
</feature>